<accession>A0A382C6M2</accession>
<proteinExistence type="predicted"/>
<gene>
    <name evidence="1" type="ORF">METZ01_LOCUS174266</name>
</gene>
<feature type="non-terminal residue" evidence="1">
    <location>
        <position position="1"/>
    </location>
</feature>
<organism evidence="1">
    <name type="scientific">marine metagenome</name>
    <dbReference type="NCBI Taxonomy" id="408172"/>
    <lineage>
        <taxon>unclassified sequences</taxon>
        <taxon>metagenomes</taxon>
        <taxon>ecological metagenomes</taxon>
    </lineage>
</organism>
<dbReference type="EMBL" id="UINC01032934">
    <property type="protein sequence ID" value="SVB21412.1"/>
    <property type="molecule type" value="Genomic_DNA"/>
</dbReference>
<evidence type="ECO:0000313" key="1">
    <source>
        <dbReference type="EMBL" id="SVB21412.1"/>
    </source>
</evidence>
<reference evidence="1" key="1">
    <citation type="submission" date="2018-05" db="EMBL/GenBank/DDBJ databases">
        <authorList>
            <person name="Lanie J.A."/>
            <person name="Ng W.-L."/>
            <person name="Kazmierczak K.M."/>
            <person name="Andrzejewski T.M."/>
            <person name="Davidsen T.M."/>
            <person name="Wayne K.J."/>
            <person name="Tettelin H."/>
            <person name="Glass J.I."/>
            <person name="Rusch D."/>
            <person name="Podicherti R."/>
            <person name="Tsui H.-C.T."/>
            <person name="Winkler M.E."/>
        </authorList>
    </citation>
    <scope>NUCLEOTIDE SEQUENCE</scope>
</reference>
<sequence length="24" mass="2657">VLHADVYIMLWSINLTSLGDGKNP</sequence>
<protein>
    <submittedName>
        <fullName evidence="1">Uncharacterized protein</fullName>
    </submittedName>
</protein>
<name>A0A382C6M2_9ZZZZ</name>
<dbReference type="AlphaFoldDB" id="A0A382C6M2"/>